<evidence type="ECO:0000313" key="3">
    <source>
        <dbReference type="Proteomes" id="UP000268321"/>
    </source>
</evidence>
<dbReference type="InterPro" id="IPR040007">
    <property type="entry name" value="Tho2"/>
</dbReference>
<reference evidence="3" key="1">
    <citation type="journal article" date="2018" name="Nat. Microbiol.">
        <title>Leveraging single-cell genomics to expand the fungal tree of life.</title>
        <authorList>
            <person name="Ahrendt S.R."/>
            <person name="Quandt C.A."/>
            <person name="Ciobanu D."/>
            <person name="Clum A."/>
            <person name="Salamov A."/>
            <person name="Andreopoulos B."/>
            <person name="Cheng J.F."/>
            <person name="Woyke T."/>
            <person name="Pelin A."/>
            <person name="Henrissat B."/>
            <person name="Reynolds N.K."/>
            <person name="Benny G.L."/>
            <person name="Smith M.E."/>
            <person name="James T.Y."/>
            <person name="Grigoriev I.V."/>
        </authorList>
    </citation>
    <scope>NUCLEOTIDE SEQUENCE [LARGE SCALE GENOMIC DNA]</scope>
    <source>
        <strain evidence="3">Baker2002</strain>
    </source>
</reference>
<evidence type="ECO:0000259" key="1">
    <source>
        <dbReference type="Pfam" id="PF11262"/>
    </source>
</evidence>
<feature type="non-terminal residue" evidence="2">
    <location>
        <position position="199"/>
    </location>
</feature>
<dbReference type="Proteomes" id="UP000268321">
    <property type="component" value="Unassembled WGS sequence"/>
</dbReference>
<dbReference type="GO" id="GO:0003729">
    <property type="term" value="F:mRNA binding"/>
    <property type="evidence" value="ECO:0007669"/>
    <property type="project" value="TreeGrafter"/>
</dbReference>
<dbReference type="GO" id="GO:0000445">
    <property type="term" value="C:THO complex part of transcription export complex"/>
    <property type="evidence" value="ECO:0007669"/>
    <property type="project" value="TreeGrafter"/>
</dbReference>
<dbReference type="Pfam" id="PF11262">
    <property type="entry name" value="Tho2"/>
    <property type="match status" value="1"/>
</dbReference>
<dbReference type="AlphaFoldDB" id="A0A4P9Z7F3"/>
<feature type="non-terminal residue" evidence="2">
    <location>
        <position position="1"/>
    </location>
</feature>
<organism evidence="2 3">
    <name type="scientific">Metschnikowia bicuspidata</name>
    <dbReference type="NCBI Taxonomy" id="27322"/>
    <lineage>
        <taxon>Eukaryota</taxon>
        <taxon>Fungi</taxon>
        <taxon>Dikarya</taxon>
        <taxon>Ascomycota</taxon>
        <taxon>Saccharomycotina</taxon>
        <taxon>Pichiomycetes</taxon>
        <taxon>Metschnikowiaceae</taxon>
        <taxon>Metschnikowia</taxon>
    </lineage>
</organism>
<dbReference type="PANTHER" id="PTHR21597:SF0">
    <property type="entry name" value="THO COMPLEX SUBUNIT 2"/>
    <property type="match status" value="1"/>
</dbReference>
<dbReference type="InterPro" id="IPR021418">
    <property type="entry name" value="THO_THOC2_C"/>
</dbReference>
<name>A0A4P9Z7F3_9ASCO</name>
<dbReference type="OrthoDB" id="29024at2759"/>
<proteinExistence type="predicted"/>
<dbReference type="PANTHER" id="PTHR21597">
    <property type="entry name" value="THO2 PROTEIN"/>
    <property type="match status" value="1"/>
</dbReference>
<dbReference type="EMBL" id="ML004825">
    <property type="protein sequence ID" value="RKP28576.1"/>
    <property type="molecule type" value="Genomic_DNA"/>
</dbReference>
<dbReference type="GO" id="GO:0006397">
    <property type="term" value="P:mRNA processing"/>
    <property type="evidence" value="ECO:0007669"/>
    <property type="project" value="InterPro"/>
</dbReference>
<sequence length="199" mass="22137">TWRAFLDPAHCPSDCPAFSTNVDTRLFYTFWQLALYDVNYSADVYDTELAKLRAAALQQREELSVSSDTGSIQTNLQRIEEAIAQIPGDIAAHEAHDRTVLAQLRENCAVWFGDKLSSNSESAPAYPANPTYAAFLQDCILPRAVNSCFDAMFCARFLFRLHESGTEHFSIFDALGLLVHSNALFATLFTCTPVQADNL</sequence>
<gene>
    <name evidence="2" type="ORF">METBISCDRAFT_29028</name>
</gene>
<feature type="domain" description="THO complex subunitTHOC2 C-terminal" evidence="1">
    <location>
        <begin position="21"/>
        <end position="199"/>
    </location>
</feature>
<dbReference type="GO" id="GO:0006406">
    <property type="term" value="P:mRNA export from nucleus"/>
    <property type="evidence" value="ECO:0007669"/>
    <property type="project" value="InterPro"/>
</dbReference>
<keyword evidence="3" id="KW-1185">Reference proteome</keyword>
<evidence type="ECO:0000313" key="2">
    <source>
        <dbReference type="EMBL" id="RKP28576.1"/>
    </source>
</evidence>
<accession>A0A4P9Z7F3</accession>
<protein>
    <recommendedName>
        <fullName evidence="1">THO complex subunitTHOC2 C-terminal domain-containing protein</fullName>
    </recommendedName>
</protein>